<protein>
    <submittedName>
        <fullName evidence="1">Uncharacterized protein</fullName>
    </submittedName>
</protein>
<gene>
    <name evidence="1" type="ORF">J0383_05280</name>
</gene>
<evidence type="ECO:0000313" key="2">
    <source>
        <dbReference type="Proteomes" id="UP000663440"/>
    </source>
</evidence>
<dbReference type="RefSeq" id="WP_207297399.1">
    <property type="nucleotide sequence ID" value="NZ_CP071448.1"/>
</dbReference>
<dbReference type="EMBL" id="CP071448">
    <property type="protein sequence ID" value="QSW90232.1"/>
    <property type="molecule type" value="Genomic_DNA"/>
</dbReference>
<sequence length="150" mass="17446">MGNHIYRNGEWIFISSITIKDKSFQELHAVNLIDKFWGSNKNLDLKYPVILDLLKEIIPEKASKNDVMDIELTTEETLGIKNIFEREIKHILTIRKPAKDGYNIIVFDKEIKVDTRNQGVTDGRLTAFNDIYLITKECLDENKPMYLSID</sequence>
<evidence type="ECO:0000313" key="1">
    <source>
        <dbReference type="EMBL" id="QSW90232.1"/>
    </source>
</evidence>
<keyword evidence="2" id="KW-1185">Reference proteome</keyword>
<organism evidence="1 2">
    <name type="scientific">Flavobacterium endoglycinae</name>
    <dbReference type="NCBI Taxonomy" id="2816357"/>
    <lineage>
        <taxon>Bacteria</taxon>
        <taxon>Pseudomonadati</taxon>
        <taxon>Bacteroidota</taxon>
        <taxon>Flavobacteriia</taxon>
        <taxon>Flavobacteriales</taxon>
        <taxon>Flavobacteriaceae</taxon>
        <taxon>Flavobacterium</taxon>
    </lineage>
</organism>
<proteinExistence type="predicted"/>
<name>A0ABX7QH08_9FLAO</name>
<accession>A0ABX7QH08</accession>
<dbReference type="Proteomes" id="UP000663440">
    <property type="component" value="Chromosome"/>
</dbReference>
<reference evidence="1 2" key="1">
    <citation type="submission" date="2021-03" db="EMBL/GenBank/DDBJ databases">
        <title>Flavobacterium kribbensis sp. nov, an endophytic bacteria, isolated from soybean.</title>
        <authorList>
            <person name="Lee J."/>
            <person name="Seo J."/>
        </authorList>
    </citation>
    <scope>NUCLEOTIDE SEQUENCE [LARGE SCALE GENOMIC DNA]</scope>
    <source>
        <strain evidence="1 2">BB8</strain>
    </source>
</reference>